<feature type="domain" description="DUF397" evidence="1">
    <location>
        <begin position="5"/>
        <end position="57"/>
    </location>
</feature>
<accession>A0A840WCQ6</accession>
<reference evidence="2 3" key="1">
    <citation type="submission" date="2020-08" db="EMBL/GenBank/DDBJ databases">
        <title>Sequencing the genomes of 1000 actinobacteria strains.</title>
        <authorList>
            <person name="Klenk H.-P."/>
        </authorList>
    </citation>
    <scope>NUCLEOTIDE SEQUENCE [LARGE SCALE GENOMIC DNA]</scope>
    <source>
        <strain evidence="2 3">DSM 44598</strain>
    </source>
</reference>
<dbReference type="Pfam" id="PF04149">
    <property type="entry name" value="DUF397"/>
    <property type="match status" value="1"/>
</dbReference>
<gene>
    <name evidence="2" type="ORF">HNR07_005089</name>
</gene>
<organism evidence="2 3">
    <name type="scientific">Nocardiopsis metallicus</name>
    <dbReference type="NCBI Taxonomy" id="179819"/>
    <lineage>
        <taxon>Bacteria</taxon>
        <taxon>Bacillati</taxon>
        <taxon>Actinomycetota</taxon>
        <taxon>Actinomycetes</taxon>
        <taxon>Streptosporangiales</taxon>
        <taxon>Nocardiopsidaceae</taxon>
        <taxon>Nocardiopsis</taxon>
    </lineage>
</organism>
<evidence type="ECO:0000313" key="2">
    <source>
        <dbReference type="EMBL" id="MBB5493952.1"/>
    </source>
</evidence>
<name>A0A840WCQ6_9ACTN</name>
<evidence type="ECO:0000259" key="1">
    <source>
        <dbReference type="Pfam" id="PF04149"/>
    </source>
</evidence>
<proteinExistence type="predicted"/>
<dbReference type="Proteomes" id="UP000579647">
    <property type="component" value="Unassembled WGS sequence"/>
</dbReference>
<evidence type="ECO:0000313" key="3">
    <source>
        <dbReference type="Proteomes" id="UP000579647"/>
    </source>
</evidence>
<dbReference type="EMBL" id="JACHDO010000001">
    <property type="protein sequence ID" value="MBB5493952.1"/>
    <property type="molecule type" value="Genomic_DNA"/>
</dbReference>
<dbReference type="RefSeq" id="WP_184367040.1">
    <property type="nucleotide sequence ID" value="NZ_BAAAKM010000078.1"/>
</dbReference>
<comment type="caution">
    <text evidence="2">The sequence shown here is derived from an EMBL/GenBank/DDBJ whole genome shotgun (WGS) entry which is preliminary data.</text>
</comment>
<dbReference type="InterPro" id="IPR007278">
    <property type="entry name" value="DUF397"/>
</dbReference>
<keyword evidence="3" id="KW-1185">Reference proteome</keyword>
<protein>
    <recommendedName>
        <fullName evidence="1">DUF397 domain-containing protein</fullName>
    </recommendedName>
</protein>
<dbReference type="AlphaFoldDB" id="A0A840WCQ6"/>
<sequence>MMTPEFRKASYSNHNQDCVECAYLPEGAGAIRDTKHREAGHLEFPRAEWTAFLADLKGLDG</sequence>